<dbReference type="Proteomes" id="UP001500192">
    <property type="component" value="Unassembled WGS sequence"/>
</dbReference>
<dbReference type="PANTHER" id="PTHR43095">
    <property type="entry name" value="SUGAR KINASE"/>
    <property type="match status" value="1"/>
</dbReference>
<keyword evidence="2" id="KW-0859">Xylose metabolism</keyword>
<evidence type="ECO:0000259" key="6">
    <source>
        <dbReference type="Pfam" id="PF02782"/>
    </source>
</evidence>
<evidence type="ECO:0008006" key="9">
    <source>
        <dbReference type="Google" id="ProtNLM"/>
    </source>
</evidence>
<dbReference type="PIRSF" id="PIRSF000538">
    <property type="entry name" value="GlpK"/>
    <property type="match status" value="1"/>
</dbReference>
<comment type="similarity">
    <text evidence="1">Belongs to the FGGY kinase family.</text>
</comment>
<evidence type="ECO:0000256" key="1">
    <source>
        <dbReference type="ARBA" id="ARBA00009156"/>
    </source>
</evidence>
<proteinExistence type="inferred from homology"/>
<keyword evidence="8" id="KW-1185">Reference proteome</keyword>
<keyword evidence="4" id="KW-0418">Kinase</keyword>
<evidence type="ECO:0000256" key="3">
    <source>
        <dbReference type="ARBA" id="ARBA00022679"/>
    </source>
</evidence>
<accession>A0ABP9QBG9</accession>
<gene>
    <name evidence="7" type="ORF">GCM10023214_20980</name>
</gene>
<dbReference type="SUPFAM" id="SSF53067">
    <property type="entry name" value="Actin-like ATPase domain"/>
    <property type="match status" value="2"/>
</dbReference>
<feature type="domain" description="Carbohydrate kinase FGGY C-terminal" evidence="6">
    <location>
        <begin position="247"/>
        <end position="424"/>
    </location>
</feature>
<dbReference type="PANTHER" id="PTHR43095:SF5">
    <property type="entry name" value="XYLULOSE KINASE"/>
    <property type="match status" value="1"/>
</dbReference>
<dbReference type="InterPro" id="IPR043129">
    <property type="entry name" value="ATPase_NBD"/>
</dbReference>
<sequence>MSGHVAAVDVGTSAVRAAIVRADGRTIAHARVERTSSVGGELYDPDALVAEVNAALRAVADAPAPDAVVVSAHIGAVVVDADARPIVPGGGWADRRGLDALLAAPDALRARIRAASGRPQLTGGALALLLSLTGDERRRARAVLSPKDHLVAALTDELATDTIDAAYTLASDGATGRWCEDVIAELGLDPGLFPPQLAPTATVGGLTAAAAAATGLPAGTPVLSGGPDGSVGIALLLGTSSEAVADVAGTTDVVGRLLPGDRGTADVGAGVVLNPSALPGRVVAGGATGLTGGAVAHWRGLVGAVADDVLDAVPPGADGLRVLPAMTGERFPRWRSDAAGGLAGQRPSHGPAHLLRAAQEAAAFTVREGIDVLDPGGELPVVFAGGSARSEAVARLRADVWGRPVRVAGDPDVTLRGAAALGLVGVGLLADLDEARRRLLGEDRVVMPDPARTRRYRDVYEEWRALRR</sequence>
<name>A0ABP9QBG9_9PSEU</name>
<dbReference type="Pfam" id="PF00370">
    <property type="entry name" value="FGGY_N"/>
    <property type="match status" value="1"/>
</dbReference>
<dbReference type="InterPro" id="IPR018484">
    <property type="entry name" value="FGGY_N"/>
</dbReference>
<keyword evidence="2" id="KW-0119">Carbohydrate metabolism</keyword>
<organism evidence="7 8">
    <name type="scientific">Amycolatopsis dongchuanensis</name>
    <dbReference type="NCBI Taxonomy" id="1070866"/>
    <lineage>
        <taxon>Bacteria</taxon>
        <taxon>Bacillati</taxon>
        <taxon>Actinomycetota</taxon>
        <taxon>Actinomycetes</taxon>
        <taxon>Pseudonocardiales</taxon>
        <taxon>Pseudonocardiaceae</taxon>
        <taxon>Amycolatopsis</taxon>
    </lineage>
</organism>
<dbReference type="InterPro" id="IPR000577">
    <property type="entry name" value="Carb_kinase_FGGY"/>
</dbReference>
<dbReference type="Pfam" id="PF02782">
    <property type="entry name" value="FGGY_C"/>
    <property type="match status" value="1"/>
</dbReference>
<dbReference type="Gene3D" id="3.30.420.40">
    <property type="match status" value="2"/>
</dbReference>
<dbReference type="InterPro" id="IPR050406">
    <property type="entry name" value="FGGY_Carb_Kinase"/>
</dbReference>
<keyword evidence="3" id="KW-0808">Transferase</keyword>
<comment type="caution">
    <text evidence="7">The sequence shown here is derived from an EMBL/GenBank/DDBJ whole genome shotgun (WGS) entry which is preliminary data.</text>
</comment>
<evidence type="ECO:0000313" key="7">
    <source>
        <dbReference type="EMBL" id="GAA5159038.1"/>
    </source>
</evidence>
<evidence type="ECO:0000256" key="2">
    <source>
        <dbReference type="ARBA" id="ARBA00022629"/>
    </source>
</evidence>
<evidence type="ECO:0000256" key="4">
    <source>
        <dbReference type="ARBA" id="ARBA00022777"/>
    </source>
</evidence>
<feature type="domain" description="Carbohydrate kinase FGGY N-terminal" evidence="5">
    <location>
        <begin position="6"/>
        <end position="232"/>
    </location>
</feature>
<dbReference type="EMBL" id="BAABIB010000049">
    <property type="protein sequence ID" value="GAA5159038.1"/>
    <property type="molecule type" value="Genomic_DNA"/>
</dbReference>
<evidence type="ECO:0000259" key="5">
    <source>
        <dbReference type="Pfam" id="PF00370"/>
    </source>
</evidence>
<evidence type="ECO:0000313" key="8">
    <source>
        <dbReference type="Proteomes" id="UP001500192"/>
    </source>
</evidence>
<protein>
    <recommendedName>
        <fullName evidence="9">Xylulose kinase</fullName>
    </recommendedName>
</protein>
<dbReference type="InterPro" id="IPR018485">
    <property type="entry name" value="FGGY_C"/>
</dbReference>
<dbReference type="RefSeq" id="WP_346053592.1">
    <property type="nucleotide sequence ID" value="NZ_BAABIB010000049.1"/>
</dbReference>
<reference evidence="8" key="1">
    <citation type="journal article" date="2019" name="Int. J. Syst. Evol. Microbiol.">
        <title>The Global Catalogue of Microorganisms (GCM) 10K type strain sequencing project: providing services to taxonomists for standard genome sequencing and annotation.</title>
        <authorList>
            <consortium name="The Broad Institute Genomics Platform"/>
            <consortium name="The Broad Institute Genome Sequencing Center for Infectious Disease"/>
            <person name="Wu L."/>
            <person name="Ma J."/>
        </authorList>
    </citation>
    <scope>NUCLEOTIDE SEQUENCE [LARGE SCALE GENOMIC DNA]</scope>
    <source>
        <strain evidence="8">JCM 18054</strain>
    </source>
</reference>